<organism evidence="4 5">
    <name type="scientific">Blautia faecicola</name>
    <dbReference type="NCBI Taxonomy" id="2509240"/>
    <lineage>
        <taxon>Bacteria</taxon>
        <taxon>Bacillati</taxon>
        <taxon>Bacillota</taxon>
        <taxon>Clostridia</taxon>
        <taxon>Lachnospirales</taxon>
        <taxon>Lachnospiraceae</taxon>
        <taxon>Blautia</taxon>
    </lineage>
</organism>
<proteinExistence type="predicted"/>
<evidence type="ECO:0000256" key="2">
    <source>
        <dbReference type="PROSITE-ProRule" id="PRU00335"/>
    </source>
</evidence>
<dbReference type="SUPFAM" id="SSF46689">
    <property type="entry name" value="Homeodomain-like"/>
    <property type="match status" value="1"/>
</dbReference>
<dbReference type="InterPro" id="IPR009057">
    <property type="entry name" value="Homeodomain-like_sf"/>
</dbReference>
<name>A0A4Q1REU0_9FIRM</name>
<sequence length="194" mass="23129">MERKGEATKHQLAESFKELMLKGSFDKITIRMITEQAGVIRPTFYNYFQDKYEVMEWLLDEEVFQPVFAMLEDGMEREAIYLLFRRMEKDQPYYQKAFEVTGQNGFEEILSGKIRQLIEDMLKNHEIKLQKLEGLKDLHMFLEFHTLTVVTGLKYWLTSREVKLTADEALEFYRFLMSHPILDVVGQVEDYTEQ</sequence>
<dbReference type="RefSeq" id="WP_129256846.1">
    <property type="nucleotide sequence ID" value="NZ_JBGKFY010000001.1"/>
</dbReference>
<dbReference type="OrthoDB" id="9810250at2"/>
<dbReference type="PROSITE" id="PS50977">
    <property type="entry name" value="HTH_TETR_2"/>
    <property type="match status" value="1"/>
</dbReference>
<feature type="DNA-binding region" description="H-T-H motif" evidence="2">
    <location>
        <begin position="29"/>
        <end position="48"/>
    </location>
</feature>
<gene>
    <name evidence="4" type="ORF">ETP43_01175</name>
</gene>
<dbReference type="Proteomes" id="UP000290106">
    <property type="component" value="Unassembled WGS sequence"/>
</dbReference>
<dbReference type="InterPro" id="IPR001647">
    <property type="entry name" value="HTH_TetR"/>
</dbReference>
<accession>A0A4Q1REU0</accession>
<dbReference type="PANTHER" id="PTHR43479:SF7">
    <property type="entry name" value="TETR-FAMILY TRANSCRIPTIONAL REGULATOR"/>
    <property type="match status" value="1"/>
</dbReference>
<keyword evidence="1 2" id="KW-0238">DNA-binding</keyword>
<dbReference type="AlphaFoldDB" id="A0A4Q1REU0"/>
<dbReference type="InterPro" id="IPR050624">
    <property type="entry name" value="HTH-type_Tx_Regulator"/>
</dbReference>
<evidence type="ECO:0000313" key="5">
    <source>
        <dbReference type="Proteomes" id="UP000290106"/>
    </source>
</evidence>
<dbReference type="EMBL" id="SDKC01000001">
    <property type="protein sequence ID" value="RXS74002.1"/>
    <property type="molecule type" value="Genomic_DNA"/>
</dbReference>
<feature type="domain" description="HTH tetR-type" evidence="3">
    <location>
        <begin position="6"/>
        <end position="66"/>
    </location>
</feature>
<dbReference type="Pfam" id="PF00440">
    <property type="entry name" value="TetR_N"/>
    <property type="match status" value="1"/>
</dbReference>
<evidence type="ECO:0000256" key="1">
    <source>
        <dbReference type="ARBA" id="ARBA00023125"/>
    </source>
</evidence>
<comment type="caution">
    <text evidence="4">The sequence shown here is derived from an EMBL/GenBank/DDBJ whole genome shotgun (WGS) entry which is preliminary data.</text>
</comment>
<reference evidence="4 5" key="1">
    <citation type="submission" date="2019-01" db="EMBL/GenBank/DDBJ databases">
        <title>Blautia sp. nov. KGMB01111 isolated human feces.</title>
        <authorList>
            <person name="Park J.-E."/>
            <person name="Kim J.-S."/>
            <person name="Park S.-H."/>
        </authorList>
    </citation>
    <scope>NUCLEOTIDE SEQUENCE [LARGE SCALE GENOMIC DNA]</scope>
    <source>
        <strain evidence="4 5">KGMB01111</strain>
    </source>
</reference>
<dbReference type="Gene3D" id="1.10.357.10">
    <property type="entry name" value="Tetracycline Repressor, domain 2"/>
    <property type="match status" value="1"/>
</dbReference>
<dbReference type="PANTHER" id="PTHR43479">
    <property type="entry name" value="ACREF/ENVCD OPERON REPRESSOR-RELATED"/>
    <property type="match status" value="1"/>
</dbReference>
<keyword evidence="5" id="KW-1185">Reference proteome</keyword>
<evidence type="ECO:0000259" key="3">
    <source>
        <dbReference type="PROSITE" id="PS50977"/>
    </source>
</evidence>
<protein>
    <submittedName>
        <fullName evidence="4">TetR family transcriptional regulator</fullName>
    </submittedName>
</protein>
<dbReference type="GO" id="GO:0003677">
    <property type="term" value="F:DNA binding"/>
    <property type="evidence" value="ECO:0007669"/>
    <property type="project" value="UniProtKB-UniRule"/>
</dbReference>
<evidence type="ECO:0000313" key="4">
    <source>
        <dbReference type="EMBL" id="RXS74002.1"/>
    </source>
</evidence>